<evidence type="ECO:0000256" key="5">
    <source>
        <dbReference type="ARBA" id="ARBA00023014"/>
    </source>
</evidence>
<dbReference type="GO" id="GO:0051536">
    <property type="term" value="F:iron-sulfur cluster binding"/>
    <property type="evidence" value="ECO:0007669"/>
    <property type="project" value="UniProtKB-KW"/>
</dbReference>
<dbReference type="InterPro" id="IPR043129">
    <property type="entry name" value="ATPase_NBD"/>
</dbReference>
<dbReference type="SUPFAM" id="SSF53067">
    <property type="entry name" value="Actin-like ATPase domain"/>
    <property type="match status" value="1"/>
</dbReference>
<evidence type="ECO:0000313" key="7">
    <source>
        <dbReference type="EMBL" id="RGB79775.1"/>
    </source>
</evidence>
<dbReference type="RefSeq" id="WP_117528430.1">
    <property type="nucleotide sequence ID" value="NZ_JAQDKA010000024.1"/>
</dbReference>
<protein>
    <submittedName>
        <fullName evidence="7">2-hydroxyglutaryl-CoA dehydratase</fullName>
    </submittedName>
</protein>
<dbReference type="GO" id="GO:0046872">
    <property type="term" value="F:metal ion binding"/>
    <property type="evidence" value="ECO:0007669"/>
    <property type="project" value="UniProtKB-KW"/>
</dbReference>
<organism evidence="7 8">
    <name type="scientific">Coprococcus catus</name>
    <dbReference type="NCBI Taxonomy" id="116085"/>
    <lineage>
        <taxon>Bacteria</taxon>
        <taxon>Bacillati</taxon>
        <taxon>Bacillota</taxon>
        <taxon>Clostridia</taxon>
        <taxon>Lachnospirales</taxon>
        <taxon>Lachnospiraceae</taxon>
        <taxon>Coprococcus</taxon>
    </lineage>
</organism>
<evidence type="ECO:0000256" key="4">
    <source>
        <dbReference type="ARBA" id="ARBA00023004"/>
    </source>
</evidence>
<accession>A0A3E2TPE9</accession>
<feature type="domain" description="ATPase BadF/BadG/BcrA/BcrD type" evidence="6">
    <location>
        <begin position="4"/>
        <end position="253"/>
    </location>
</feature>
<comment type="subunit">
    <text evidence="2">Homodimer.</text>
</comment>
<dbReference type="PANTHER" id="PTHR32329:SF2">
    <property type="entry name" value="BIFUNCTIONAL PROTEIN [INCLUDES 2-HYDROXYACYL-COA DEHYDRATASE (N-TER) AND ITS ACTIVATOR DOMAIN (C_TERM)"/>
    <property type="match status" value="1"/>
</dbReference>
<evidence type="ECO:0000256" key="3">
    <source>
        <dbReference type="ARBA" id="ARBA00022723"/>
    </source>
</evidence>
<dbReference type="Gene3D" id="3.30.420.40">
    <property type="match status" value="2"/>
</dbReference>
<dbReference type="AlphaFoldDB" id="A0A3E2TPE9"/>
<keyword evidence="4" id="KW-0408">Iron</keyword>
<dbReference type="Pfam" id="PF01869">
    <property type="entry name" value="BcrAD_BadFG"/>
    <property type="match status" value="1"/>
</dbReference>
<name>A0A3E2TPE9_9FIRM</name>
<dbReference type="EMBL" id="QVEP01000019">
    <property type="protein sequence ID" value="RGB79775.1"/>
    <property type="molecule type" value="Genomic_DNA"/>
</dbReference>
<gene>
    <name evidence="7" type="ORF">DW070_09095</name>
</gene>
<evidence type="ECO:0000256" key="2">
    <source>
        <dbReference type="ARBA" id="ARBA00011738"/>
    </source>
</evidence>
<reference evidence="7 8" key="1">
    <citation type="submission" date="2018-08" db="EMBL/GenBank/DDBJ databases">
        <title>A genome reference for cultivated species of the human gut microbiota.</title>
        <authorList>
            <person name="Zou Y."/>
            <person name="Xue W."/>
            <person name="Luo G."/>
        </authorList>
    </citation>
    <scope>NUCLEOTIDE SEQUENCE [LARGE SCALE GENOMIC DNA]</scope>
    <source>
        <strain evidence="7 8">AF45-17</strain>
    </source>
</reference>
<dbReference type="InterPro" id="IPR002731">
    <property type="entry name" value="ATPase_BadF"/>
</dbReference>
<proteinExistence type="predicted"/>
<comment type="cofactor">
    <cofactor evidence="1">
        <name>[4Fe-4S] cluster</name>
        <dbReference type="ChEBI" id="CHEBI:49883"/>
    </cofactor>
</comment>
<evidence type="ECO:0000259" key="6">
    <source>
        <dbReference type="Pfam" id="PF01869"/>
    </source>
</evidence>
<dbReference type="NCBIfam" id="TIGR00241">
    <property type="entry name" value="CoA_E_activ"/>
    <property type="match status" value="1"/>
</dbReference>
<dbReference type="FunFam" id="3.30.420.40:FF:000217">
    <property type="entry name" value="2-hydroxyisocaproyl-CoA dehydratase activator"/>
    <property type="match status" value="1"/>
</dbReference>
<dbReference type="InterPro" id="IPR008275">
    <property type="entry name" value="CoA_E_activase_dom"/>
</dbReference>
<dbReference type="InterPro" id="IPR051805">
    <property type="entry name" value="Dehydratase_Activator_Redct"/>
</dbReference>
<keyword evidence="5" id="KW-0411">Iron-sulfur</keyword>
<keyword evidence="3" id="KW-0479">Metal-binding</keyword>
<dbReference type="Proteomes" id="UP000260773">
    <property type="component" value="Unassembled WGS sequence"/>
</dbReference>
<sequence>MLTLGIDIGSTASKAVIMRDGTELIAESIVPVGTGTRGPREVFQNVLNQAGIYENQIDRILATGYGRMGFKQAAREISEISCHARGVHYLVPTAGTIIDIGGQDAKAIRVDADGRLDDFIMNDKCAAGTGRFLEVMSRVLDIRVEDMGEVSRHSTKELSISSTCAVFAESEVISRMSNNETVEDIAAGIHRSVAKKTASLVTRMGPIRKDVVMSGGVAHNSGVVKALEDILKCSIIVPDKCQLAGAIGAAIIAYEDLTNK</sequence>
<evidence type="ECO:0000256" key="1">
    <source>
        <dbReference type="ARBA" id="ARBA00001966"/>
    </source>
</evidence>
<evidence type="ECO:0000313" key="8">
    <source>
        <dbReference type="Proteomes" id="UP000260773"/>
    </source>
</evidence>
<dbReference type="PANTHER" id="PTHR32329">
    <property type="entry name" value="BIFUNCTIONAL PROTEIN [INCLUDES 2-HYDROXYACYL-COA DEHYDRATASE (N-TER) AND ITS ACTIVATOR DOMAIN (C_TERM)-RELATED"/>
    <property type="match status" value="1"/>
</dbReference>
<comment type="caution">
    <text evidence="7">The sequence shown here is derived from an EMBL/GenBank/DDBJ whole genome shotgun (WGS) entry which is preliminary data.</text>
</comment>